<evidence type="ECO:0000256" key="2">
    <source>
        <dbReference type="ARBA" id="ARBA00023015"/>
    </source>
</evidence>
<evidence type="ECO:0000313" key="6">
    <source>
        <dbReference type="EMBL" id="BAN47486.1"/>
    </source>
</evidence>
<accession>S6ATJ3</accession>
<keyword evidence="7" id="KW-1185">Reference proteome</keyword>
<dbReference type="Proteomes" id="UP000015503">
    <property type="component" value="Chromosome"/>
</dbReference>
<dbReference type="Pfam" id="PF00126">
    <property type="entry name" value="HTH_1"/>
    <property type="match status" value="1"/>
</dbReference>
<feature type="domain" description="HTH lysR-type" evidence="5">
    <location>
        <begin position="1"/>
        <end position="59"/>
    </location>
</feature>
<dbReference type="FunFam" id="1.10.10.10:FF:000001">
    <property type="entry name" value="LysR family transcriptional regulator"/>
    <property type="match status" value="1"/>
</dbReference>
<evidence type="ECO:0000256" key="3">
    <source>
        <dbReference type="ARBA" id="ARBA00023125"/>
    </source>
</evidence>
<dbReference type="PRINTS" id="PR00039">
    <property type="entry name" value="HTHLYSR"/>
</dbReference>
<protein>
    <submittedName>
        <fullName evidence="6">Putative LysR family transcriptional regulator</fullName>
    </submittedName>
</protein>
<dbReference type="PANTHER" id="PTHR30537:SF72">
    <property type="entry name" value="LYSR FAMILY TRANSCRIPTIONAL REGULATOR"/>
    <property type="match status" value="1"/>
</dbReference>
<proteinExistence type="inferred from homology"/>
<dbReference type="AlphaFoldDB" id="S6ATJ3"/>
<organism evidence="6 7">
    <name type="scientific">Metapseudomonas resinovorans NBRC 106553</name>
    <dbReference type="NCBI Taxonomy" id="1245471"/>
    <lineage>
        <taxon>Bacteria</taxon>
        <taxon>Pseudomonadati</taxon>
        <taxon>Pseudomonadota</taxon>
        <taxon>Gammaproteobacteria</taxon>
        <taxon>Pseudomonadales</taxon>
        <taxon>Pseudomonadaceae</taxon>
        <taxon>Metapseudomonas</taxon>
    </lineage>
</organism>
<dbReference type="RefSeq" id="WP_016491688.1">
    <property type="nucleotide sequence ID" value="NC_021499.1"/>
</dbReference>
<dbReference type="SUPFAM" id="SSF46785">
    <property type="entry name" value="Winged helix' DNA-binding domain"/>
    <property type="match status" value="1"/>
</dbReference>
<dbReference type="GO" id="GO:0003700">
    <property type="term" value="F:DNA-binding transcription factor activity"/>
    <property type="evidence" value="ECO:0007669"/>
    <property type="project" value="InterPro"/>
</dbReference>
<keyword evidence="2" id="KW-0805">Transcription regulation</keyword>
<dbReference type="GO" id="GO:0043565">
    <property type="term" value="F:sequence-specific DNA binding"/>
    <property type="evidence" value="ECO:0007669"/>
    <property type="project" value="TreeGrafter"/>
</dbReference>
<dbReference type="FunFam" id="3.40.190.290:FF:000001">
    <property type="entry name" value="Transcriptional regulator, LysR family"/>
    <property type="match status" value="1"/>
</dbReference>
<evidence type="ECO:0000259" key="5">
    <source>
        <dbReference type="PROSITE" id="PS50931"/>
    </source>
</evidence>
<keyword evidence="3" id="KW-0238">DNA-binding</keyword>
<reference evidence="6 7" key="1">
    <citation type="journal article" date="2013" name="Genome Announc.">
        <title>Complete Genome Sequence of the Carbazole Degrader Pseudomonas resinovorans Strain CA10 (NBRC 106553).</title>
        <authorList>
            <person name="Shintani M."/>
            <person name="Hosoyama A."/>
            <person name="Ohji S."/>
            <person name="Tsuchikane K."/>
            <person name="Takarada H."/>
            <person name="Yamazoe A."/>
            <person name="Fujita N."/>
            <person name="Nojiri H."/>
        </authorList>
    </citation>
    <scope>NUCLEOTIDE SEQUENCE [LARGE SCALE GENOMIC DNA]</scope>
    <source>
        <strain evidence="6 7">NBRC 106553</strain>
    </source>
</reference>
<dbReference type="EMBL" id="AP013068">
    <property type="protein sequence ID" value="BAN47486.1"/>
    <property type="molecule type" value="Genomic_DNA"/>
</dbReference>
<dbReference type="CDD" id="cd08472">
    <property type="entry name" value="PBP2_CrgA_like_3"/>
    <property type="match status" value="1"/>
</dbReference>
<gene>
    <name evidence="6" type="ORF">PCA10_17540</name>
</gene>
<comment type="similarity">
    <text evidence="1">Belongs to the LysR transcriptional regulatory family.</text>
</comment>
<dbReference type="eggNOG" id="COG0583">
    <property type="taxonomic scope" value="Bacteria"/>
</dbReference>
<sequence length="299" mass="32964">MNKLELLRTFVRVSELSSFTQAANSLGLPRSTVSDQVQALEEMLGTRLLQRTTRKVQATQDGLLFYERSRELLAQMDELQGLFREDASALAGRIRVDMPTVLARKLVMPRLAEFTAAHPGVELEVSSTDRRVDLVREGFDLVLRVGPLLDASLVARSLGAFPVVNVASPAYLAAHGTPRTLDELAGHRLVHYVTVLGGRPPGFEYLDGDLLRQLPMAGSLTVNNAEAYSAACLGGLGLIQAPLHGVREQLERGELVAVLPDYQAPSLEVSLLYAHRRLPQRVRAFMDWLEALVREHTLP</sequence>
<dbReference type="PROSITE" id="PS50931">
    <property type="entry name" value="HTH_LYSR"/>
    <property type="match status" value="1"/>
</dbReference>
<dbReference type="HOGENOM" id="CLU_039613_16_3_6"/>
<dbReference type="InterPro" id="IPR058163">
    <property type="entry name" value="LysR-type_TF_proteobact-type"/>
</dbReference>
<dbReference type="InterPro" id="IPR036390">
    <property type="entry name" value="WH_DNA-bd_sf"/>
</dbReference>
<dbReference type="InterPro" id="IPR036388">
    <property type="entry name" value="WH-like_DNA-bd_sf"/>
</dbReference>
<dbReference type="KEGG" id="pre:PCA10_17540"/>
<name>S6ATJ3_METRE</name>
<dbReference type="STRING" id="1245471.PCA10_17540"/>
<evidence type="ECO:0000256" key="1">
    <source>
        <dbReference type="ARBA" id="ARBA00009437"/>
    </source>
</evidence>
<evidence type="ECO:0000313" key="7">
    <source>
        <dbReference type="Proteomes" id="UP000015503"/>
    </source>
</evidence>
<dbReference type="Gene3D" id="3.40.190.290">
    <property type="match status" value="1"/>
</dbReference>
<dbReference type="Pfam" id="PF03466">
    <property type="entry name" value="LysR_substrate"/>
    <property type="match status" value="1"/>
</dbReference>
<dbReference type="InterPro" id="IPR000847">
    <property type="entry name" value="LysR_HTH_N"/>
</dbReference>
<dbReference type="GO" id="GO:0006351">
    <property type="term" value="P:DNA-templated transcription"/>
    <property type="evidence" value="ECO:0007669"/>
    <property type="project" value="TreeGrafter"/>
</dbReference>
<evidence type="ECO:0000256" key="4">
    <source>
        <dbReference type="ARBA" id="ARBA00023163"/>
    </source>
</evidence>
<dbReference type="PATRIC" id="fig|1245471.3.peg.1778"/>
<keyword evidence="4" id="KW-0804">Transcription</keyword>
<dbReference type="PANTHER" id="PTHR30537">
    <property type="entry name" value="HTH-TYPE TRANSCRIPTIONAL REGULATOR"/>
    <property type="match status" value="1"/>
</dbReference>
<dbReference type="InterPro" id="IPR005119">
    <property type="entry name" value="LysR_subst-bd"/>
</dbReference>
<dbReference type="Gene3D" id="1.10.10.10">
    <property type="entry name" value="Winged helix-like DNA-binding domain superfamily/Winged helix DNA-binding domain"/>
    <property type="match status" value="1"/>
</dbReference>
<dbReference type="SUPFAM" id="SSF53850">
    <property type="entry name" value="Periplasmic binding protein-like II"/>
    <property type="match status" value="1"/>
</dbReference>
<dbReference type="OrthoDB" id="9786526at2"/>